<dbReference type="OrthoDB" id="411871at2759"/>
<protein>
    <submittedName>
        <fullName evidence="2">Uncharacterized protein</fullName>
    </submittedName>
</protein>
<feature type="compositionally biased region" description="Basic and acidic residues" evidence="1">
    <location>
        <begin position="146"/>
        <end position="158"/>
    </location>
</feature>
<evidence type="ECO:0000256" key="1">
    <source>
        <dbReference type="SAM" id="MobiDB-lite"/>
    </source>
</evidence>
<organism evidence="2 3">
    <name type="scientific">Eumeta variegata</name>
    <name type="common">Bagworm moth</name>
    <name type="synonym">Eumeta japonica</name>
    <dbReference type="NCBI Taxonomy" id="151549"/>
    <lineage>
        <taxon>Eukaryota</taxon>
        <taxon>Metazoa</taxon>
        <taxon>Ecdysozoa</taxon>
        <taxon>Arthropoda</taxon>
        <taxon>Hexapoda</taxon>
        <taxon>Insecta</taxon>
        <taxon>Pterygota</taxon>
        <taxon>Neoptera</taxon>
        <taxon>Endopterygota</taxon>
        <taxon>Lepidoptera</taxon>
        <taxon>Glossata</taxon>
        <taxon>Ditrysia</taxon>
        <taxon>Tineoidea</taxon>
        <taxon>Psychidae</taxon>
        <taxon>Oiketicinae</taxon>
        <taxon>Eumeta</taxon>
    </lineage>
</organism>
<dbReference type="Proteomes" id="UP000299102">
    <property type="component" value="Unassembled WGS sequence"/>
</dbReference>
<name>A0A4C1YHV3_EUMVA</name>
<sequence length="175" mass="19741">MNYNGNELERLEDKLNFEVITPSTPTHYPDVLTRRSSILDLILTKGVGLNVHTYSPLRRPDNNIALDNAEIVECIADSLESQCSSASSPDDLDHINHIEKKVLHRATLEPNDDLPLQRFYATKMCLYATTRITQAQSTGACYGERWTAHDPRGPEQRRRPPTTSQPTPSLILRMG</sequence>
<comment type="caution">
    <text evidence="2">The sequence shown here is derived from an EMBL/GenBank/DDBJ whole genome shotgun (WGS) entry which is preliminary data.</text>
</comment>
<feature type="region of interest" description="Disordered" evidence="1">
    <location>
        <begin position="144"/>
        <end position="175"/>
    </location>
</feature>
<keyword evidence="3" id="KW-1185">Reference proteome</keyword>
<dbReference type="AlphaFoldDB" id="A0A4C1YHV3"/>
<proteinExistence type="predicted"/>
<gene>
    <name evidence="2" type="ORF">EVAR_59389_1</name>
</gene>
<reference evidence="2 3" key="1">
    <citation type="journal article" date="2019" name="Commun. Biol.">
        <title>The bagworm genome reveals a unique fibroin gene that provides high tensile strength.</title>
        <authorList>
            <person name="Kono N."/>
            <person name="Nakamura H."/>
            <person name="Ohtoshi R."/>
            <person name="Tomita M."/>
            <person name="Numata K."/>
            <person name="Arakawa K."/>
        </authorList>
    </citation>
    <scope>NUCLEOTIDE SEQUENCE [LARGE SCALE GENOMIC DNA]</scope>
</reference>
<evidence type="ECO:0000313" key="3">
    <source>
        <dbReference type="Proteomes" id="UP000299102"/>
    </source>
</evidence>
<accession>A0A4C1YHV3</accession>
<dbReference type="EMBL" id="BGZK01001260">
    <property type="protein sequence ID" value="GBP75746.1"/>
    <property type="molecule type" value="Genomic_DNA"/>
</dbReference>
<evidence type="ECO:0000313" key="2">
    <source>
        <dbReference type="EMBL" id="GBP75746.1"/>
    </source>
</evidence>